<organism evidence="2 3">
    <name type="scientific">Longicatena caecimuris</name>
    <dbReference type="NCBI Taxonomy" id="1796635"/>
    <lineage>
        <taxon>Bacteria</taxon>
        <taxon>Bacillati</taxon>
        <taxon>Bacillota</taxon>
        <taxon>Erysipelotrichia</taxon>
        <taxon>Erysipelotrichales</taxon>
        <taxon>Erysipelotrichaceae</taxon>
        <taxon>Longicatena</taxon>
    </lineage>
</organism>
<protein>
    <recommendedName>
        <fullName evidence="1">Amidohydrolase 3 domain-containing protein</fullName>
    </recommendedName>
</protein>
<keyword evidence="3" id="KW-1185">Reference proteome</keyword>
<sequence>MKHIYVNGTILTMEDMQKQVEAICFEDEYIVGLGNRSDLIKRFPEAEIHDLCGKTMLPAFLDAHSHFTGVANALRLCDLSDATSFDDIIIKMKEFAKDRKLGKQDWLIGANYDHNFMKEKRHPDRHVLDEISMEQPIYISHASSHMGVANSAALQACGLHNAMKDPEGGRYGRDADGSMNGYMEERAFVSFQNQVPMPSMETMLELMKEAQAIYASNGITTVQEGFTQSSLFQLLLASAKSNTLYLDVVAYADVSEEKDLFTQYPTYERYQNHLRLGGYKTFADGSPQGKTAWMLEPYRGSEDRGYPAMTDAQMYQRIEKSIIKKRQLLIHCNGDAAARQYVTQFEKVMKQHPEATTHRPVMIHAQLVRKEELERMPALDMIPSFFVAHTWYWGDIHIENFGKQRADKISPAHTAKELHLPYTFHNDSPVIPPNMFKTLWCAVNRKTKSGQQIGNTEALSVEDALRGLTIHVAHQYFEEDKKGSFKEGKQADFILLDKNPYLVDQTKLDTIQVLETWKDGKCIYQKK</sequence>
<dbReference type="GO" id="GO:0016810">
    <property type="term" value="F:hydrolase activity, acting on carbon-nitrogen (but not peptide) bonds"/>
    <property type="evidence" value="ECO:0007669"/>
    <property type="project" value="InterPro"/>
</dbReference>
<accession>A0A4R3T0R3</accession>
<dbReference type="RefSeq" id="WP_132225504.1">
    <property type="nucleotide sequence ID" value="NZ_JANKBG010000022.1"/>
</dbReference>
<dbReference type="CDD" id="cd01300">
    <property type="entry name" value="YtcJ_like"/>
    <property type="match status" value="1"/>
</dbReference>
<evidence type="ECO:0000313" key="2">
    <source>
        <dbReference type="EMBL" id="TCU54722.1"/>
    </source>
</evidence>
<dbReference type="InterPro" id="IPR011059">
    <property type="entry name" value="Metal-dep_hydrolase_composite"/>
</dbReference>
<dbReference type="Gene3D" id="2.30.40.10">
    <property type="entry name" value="Urease, subunit C, domain 1"/>
    <property type="match status" value="1"/>
</dbReference>
<gene>
    <name evidence="2" type="ORF">EDD61_12312</name>
</gene>
<dbReference type="EMBL" id="SMBP01000023">
    <property type="protein sequence ID" value="TCU54722.1"/>
    <property type="molecule type" value="Genomic_DNA"/>
</dbReference>
<evidence type="ECO:0000313" key="3">
    <source>
        <dbReference type="Proteomes" id="UP000295773"/>
    </source>
</evidence>
<dbReference type="Gene3D" id="3.20.20.140">
    <property type="entry name" value="Metal-dependent hydrolases"/>
    <property type="match status" value="1"/>
</dbReference>
<dbReference type="Gene3D" id="3.10.310.70">
    <property type="match status" value="1"/>
</dbReference>
<dbReference type="PANTHER" id="PTHR22642:SF2">
    <property type="entry name" value="PROTEIN LONG AFTER FAR-RED 3"/>
    <property type="match status" value="1"/>
</dbReference>
<feature type="domain" description="Amidohydrolase 3" evidence="1">
    <location>
        <begin position="48"/>
        <end position="524"/>
    </location>
</feature>
<dbReference type="InterPro" id="IPR033932">
    <property type="entry name" value="YtcJ-like"/>
</dbReference>
<dbReference type="SUPFAM" id="SSF51338">
    <property type="entry name" value="Composite domain of metallo-dependent hydrolases"/>
    <property type="match status" value="1"/>
</dbReference>
<comment type="caution">
    <text evidence="2">The sequence shown here is derived from an EMBL/GenBank/DDBJ whole genome shotgun (WGS) entry which is preliminary data.</text>
</comment>
<name>A0A4R3T0R3_9FIRM</name>
<dbReference type="SUPFAM" id="SSF51556">
    <property type="entry name" value="Metallo-dependent hydrolases"/>
    <property type="match status" value="1"/>
</dbReference>
<dbReference type="Proteomes" id="UP000295773">
    <property type="component" value="Unassembled WGS sequence"/>
</dbReference>
<evidence type="ECO:0000259" key="1">
    <source>
        <dbReference type="Pfam" id="PF07969"/>
    </source>
</evidence>
<reference evidence="2 3" key="1">
    <citation type="submission" date="2019-03" db="EMBL/GenBank/DDBJ databases">
        <title>Genomic Encyclopedia of Type Strains, Phase IV (KMG-IV): sequencing the most valuable type-strain genomes for metagenomic binning, comparative biology and taxonomic classification.</title>
        <authorList>
            <person name="Goeker M."/>
        </authorList>
    </citation>
    <scope>NUCLEOTIDE SEQUENCE [LARGE SCALE GENOMIC DNA]</scope>
    <source>
        <strain evidence="2 3">DSM 29481</strain>
    </source>
</reference>
<dbReference type="InterPro" id="IPR032466">
    <property type="entry name" value="Metal_Hydrolase"/>
</dbReference>
<dbReference type="InterPro" id="IPR013108">
    <property type="entry name" value="Amidohydro_3"/>
</dbReference>
<dbReference type="Pfam" id="PF07969">
    <property type="entry name" value="Amidohydro_3"/>
    <property type="match status" value="1"/>
</dbReference>
<proteinExistence type="predicted"/>
<dbReference type="PANTHER" id="PTHR22642">
    <property type="entry name" value="IMIDAZOLONEPROPIONASE"/>
    <property type="match status" value="1"/>
</dbReference>
<dbReference type="AlphaFoldDB" id="A0A4R3T0R3"/>